<dbReference type="RefSeq" id="WP_321391181.1">
    <property type="nucleotide sequence ID" value="NZ_CP139487.1"/>
</dbReference>
<dbReference type="AlphaFoldDB" id="A0AAX4HKM1"/>
<proteinExistence type="predicted"/>
<organism evidence="1 2">
    <name type="scientific">Peredibacter starrii</name>
    <dbReference type="NCBI Taxonomy" id="28202"/>
    <lineage>
        <taxon>Bacteria</taxon>
        <taxon>Pseudomonadati</taxon>
        <taxon>Bdellovibrionota</taxon>
        <taxon>Bacteriovoracia</taxon>
        <taxon>Bacteriovoracales</taxon>
        <taxon>Bacteriovoracaceae</taxon>
        <taxon>Peredibacter</taxon>
    </lineage>
</organism>
<keyword evidence="2" id="KW-1185">Reference proteome</keyword>
<dbReference type="KEGG" id="psti:SOO65_13915"/>
<sequence>MMKLFFVLLFVFPTLAFSADMRGRLGIGASNQLANDVPAISLKIQQSKTFAIGGILGFKSDQDETLYGAGVKFYRIIFDEPQLNFYMAGLFATENYLDEKEKTKTGYQIDGTLGTEFHLTGLESIGFSFEFGLSVRDADPKGGTSFETLGDQFVKAAVHFYL</sequence>
<evidence type="ECO:0000313" key="2">
    <source>
        <dbReference type="Proteomes" id="UP001324634"/>
    </source>
</evidence>
<dbReference type="EMBL" id="CP139487">
    <property type="protein sequence ID" value="WPU63786.1"/>
    <property type="molecule type" value="Genomic_DNA"/>
</dbReference>
<protein>
    <recommendedName>
        <fullName evidence="3">Outer membrane protein beta-barrel domain-containing protein</fullName>
    </recommendedName>
</protein>
<reference evidence="1 2" key="1">
    <citation type="submission" date="2023-11" db="EMBL/GenBank/DDBJ databases">
        <title>Peredibacter starrii A3.12.</title>
        <authorList>
            <person name="Mitchell R.J."/>
        </authorList>
    </citation>
    <scope>NUCLEOTIDE SEQUENCE [LARGE SCALE GENOMIC DNA]</scope>
    <source>
        <strain evidence="1 2">A3.12</strain>
    </source>
</reference>
<evidence type="ECO:0000313" key="1">
    <source>
        <dbReference type="EMBL" id="WPU63786.1"/>
    </source>
</evidence>
<evidence type="ECO:0008006" key="3">
    <source>
        <dbReference type="Google" id="ProtNLM"/>
    </source>
</evidence>
<name>A0AAX4HKM1_9BACT</name>
<dbReference type="Proteomes" id="UP001324634">
    <property type="component" value="Chromosome"/>
</dbReference>
<gene>
    <name evidence="1" type="ORF">SOO65_13915</name>
</gene>
<accession>A0AAX4HKM1</accession>